<evidence type="ECO:0000256" key="3">
    <source>
        <dbReference type="ARBA" id="ARBA00022618"/>
    </source>
</evidence>
<dbReference type="PANTHER" id="PTHR43024:SF1">
    <property type="entry name" value="UDP-N-ACETYLMURAMOYL-TRIPEPTIDE--D-ALANYL-D-ALANINE LIGASE"/>
    <property type="match status" value="1"/>
</dbReference>
<evidence type="ECO:0000256" key="6">
    <source>
        <dbReference type="ARBA" id="ARBA00022960"/>
    </source>
</evidence>
<accession>A0A1Y3PK84</accession>
<dbReference type="GO" id="GO:0051301">
    <property type="term" value="P:cell division"/>
    <property type="evidence" value="ECO:0007669"/>
    <property type="project" value="UniProtKB-KW"/>
</dbReference>
<dbReference type="EMBL" id="LZRT01000070">
    <property type="protein sequence ID" value="OUM87761.1"/>
    <property type="molecule type" value="Genomic_DNA"/>
</dbReference>
<reference evidence="16" key="1">
    <citation type="submission" date="2016-06" db="EMBL/GenBank/DDBJ databases">
        <authorList>
            <person name="Nascimento L."/>
            <person name="Pereira R.V."/>
            <person name="Martins L.F."/>
            <person name="Quaggio R.B."/>
            <person name="Silva A.M."/>
            <person name="Setubal J.C."/>
        </authorList>
    </citation>
    <scope>NUCLEOTIDE SEQUENCE [LARGE SCALE GENOMIC DNA]</scope>
</reference>
<feature type="domain" description="Mur ligase central" evidence="14">
    <location>
        <begin position="116"/>
        <end position="298"/>
    </location>
</feature>
<evidence type="ECO:0000259" key="12">
    <source>
        <dbReference type="Pfam" id="PF01225"/>
    </source>
</evidence>
<evidence type="ECO:0000313" key="15">
    <source>
        <dbReference type="EMBL" id="OUM87761.1"/>
    </source>
</evidence>
<comment type="caution">
    <text evidence="15">The sequence shown here is derived from an EMBL/GenBank/DDBJ whole genome shotgun (WGS) entry which is preliminary data.</text>
</comment>
<dbReference type="HAMAP" id="MF_02019">
    <property type="entry name" value="MurF"/>
    <property type="match status" value="1"/>
</dbReference>
<keyword evidence="8 10" id="KW-0131">Cell cycle</keyword>
<dbReference type="GO" id="GO:0009252">
    <property type="term" value="P:peptidoglycan biosynthetic process"/>
    <property type="evidence" value="ECO:0007669"/>
    <property type="project" value="UniProtKB-UniRule"/>
</dbReference>
<gene>
    <name evidence="10" type="primary">murF</name>
    <name evidence="15" type="ORF">BAA01_13220</name>
</gene>
<dbReference type="GO" id="GO:0005737">
    <property type="term" value="C:cytoplasm"/>
    <property type="evidence" value="ECO:0007669"/>
    <property type="project" value="UniProtKB-SubCell"/>
</dbReference>
<dbReference type="GO" id="GO:0005524">
    <property type="term" value="F:ATP binding"/>
    <property type="evidence" value="ECO:0007669"/>
    <property type="project" value="UniProtKB-UniRule"/>
</dbReference>
<evidence type="ECO:0000256" key="9">
    <source>
        <dbReference type="ARBA" id="ARBA00023316"/>
    </source>
</evidence>
<keyword evidence="7 10" id="KW-0573">Peptidoglycan synthesis</keyword>
<dbReference type="Pfam" id="PF02875">
    <property type="entry name" value="Mur_ligase_C"/>
    <property type="match status" value="1"/>
</dbReference>
<name>A0A1Y3PK84_9BACI</name>
<keyword evidence="6 10" id="KW-0133">Cell shape</keyword>
<dbReference type="GO" id="GO:0008360">
    <property type="term" value="P:regulation of cell shape"/>
    <property type="evidence" value="ECO:0007669"/>
    <property type="project" value="UniProtKB-KW"/>
</dbReference>
<dbReference type="UniPathway" id="UPA00219"/>
<organism evidence="15 16">
    <name type="scientific">Bacillus thermozeamaize</name>
    <dbReference type="NCBI Taxonomy" id="230954"/>
    <lineage>
        <taxon>Bacteria</taxon>
        <taxon>Bacillati</taxon>
        <taxon>Bacillota</taxon>
        <taxon>Bacilli</taxon>
        <taxon>Bacillales</taxon>
        <taxon>Bacillaceae</taxon>
        <taxon>Bacillus</taxon>
    </lineage>
</organism>
<evidence type="ECO:0000256" key="10">
    <source>
        <dbReference type="HAMAP-Rule" id="MF_02019"/>
    </source>
</evidence>
<feature type="binding site" evidence="10">
    <location>
        <begin position="118"/>
        <end position="124"/>
    </location>
    <ligand>
        <name>ATP</name>
        <dbReference type="ChEBI" id="CHEBI:30616"/>
    </ligand>
</feature>
<evidence type="ECO:0000259" key="13">
    <source>
        <dbReference type="Pfam" id="PF02875"/>
    </source>
</evidence>
<keyword evidence="4 10" id="KW-0547">Nucleotide-binding</keyword>
<feature type="domain" description="Mur ligase C-terminal" evidence="13">
    <location>
        <begin position="321"/>
        <end position="448"/>
    </location>
</feature>
<dbReference type="SUPFAM" id="SSF63418">
    <property type="entry name" value="MurE/MurF N-terminal domain"/>
    <property type="match status" value="1"/>
</dbReference>
<dbReference type="EC" id="6.3.2.10" evidence="10 11"/>
<evidence type="ECO:0000256" key="7">
    <source>
        <dbReference type="ARBA" id="ARBA00022984"/>
    </source>
</evidence>
<dbReference type="GO" id="GO:0008766">
    <property type="term" value="F:UDP-N-acetylmuramoylalanyl-D-glutamyl-2,6-diaminopimelate-D-alanyl-D-alanine ligase activity"/>
    <property type="evidence" value="ECO:0007669"/>
    <property type="project" value="RHEA"/>
</dbReference>
<evidence type="ECO:0000256" key="11">
    <source>
        <dbReference type="RuleBase" id="RU004136"/>
    </source>
</evidence>
<dbReference type="Gene3D" id="3.40.1190.10">
    <property type="entry name" value="Mur-like, catalytic domain"/>
    <property type="match status" value="1"/>
</dbReference>
<keyword evidence="3 10" id="KW-0132">Cell division</keyword>
<dbReference type="Proteomes" id="UP000196475">
    <property type="component" value="Unassembled WGS sequence"/>
</dbReference>
<evidence type="ECO:0000256" key="2">
    <source>
        <dbReference type="ARBA" id="ARBA00022598"/>
    </source>
</evidence>
<dbReference type="InterPro" id="IPR035911">
    <property type="entry name" value="MurE/MurF_N"/>
</dbReference>
<feature type="domain" description="Mur ligase N-terminal catalytic" evidence="12">
    <location>
        <begin position="29"/>
        <end position="103"/>
    </location>
</feature>
<sequence>MKRQIQHVLKMVDGSWLGSSEDLSRMCNGVATDSRQVVPGNLFVPLQGERFDGCQFVPEALAKGAVACLYPKDRPLPPELTPGTALPLILVDDPLTALQRMAACYRRELAVKVVAVTGSNGKTTTKDLVSAVLSQGYKVHKTKGNLNNHIGLPMTLLELQEETEVAVVEMGMNHPGEIALLSRLARPDIGIITNIGDAHLQYLGSREGIAAAKMEIIEGMDAAGVLLVNGDEPLLDKIPYPGSILRFGFRSDNDLYPLFIEREGLRQTRFTTNRTRKMLTVPVIGRHMIMNALAAVLCGLQLGLAEEAIAQGLSSAELSGMRMEVQEGPNGMHILMDAYNASPTSMRAALELLRELDGCSAKVALLGDILELGEQEERLHRQLAEHLSPDWLDALVVYGSRARWIADEALRLGFPGSRVFQFADLGAAVQALRKWAKPGTLLLVKASRGMRMEKIIDMLRGDT</sequence>
<dbReference type="SUPFAM" id="SSF53244">
    <property type="entry name" value="MurD-like peptide ligases, peptide-binding domain"/>
    <property type="match status" value="1"/>
</dbReference>
<dbReference type="AlphaFoldDB" id="A0A1Y3PK84"/>
<keyword evidence="2 10" id="KW-0436">Ligase</keyword>
<evidence type="ECO:0000256" key="8">
    <source>
        <dbReference type="ARBA" id="ARBA00023306"/>
    </source>
</evidence>
<evidence type="ECO:0000256" key="1">
    <source>
        <dbReference type="ARBA" id="ARBA00022490"/>
    </source>
</evidence>
<dbReference type="PANTHER" id="PTHR43024">
    <property type="entry name" value="UDP-N-ACETYLMURAMOYL-TRIPEPTIDE--D-ALANYL-D-ALANINE LIGASE"/>
    <property type="match status" value="1"/>
</dbReference>
<protein>
    <recommendedName>
        <fullName evidence="10 11">UDP-N-acetylmuramoyl-tripeptide--D-alanyl-D-alanine ligase</fullName>
        <ecNumber evidence="10 11">6.3.2.10</ecNumber>
    </recommendedName>
    <alternativeName>
        <fullName evidence="10">D-alanyl-D-alanine-adding enzyme</fullName>
    </alternativeName>
</protein>
<dbReference type="SUPFAM" id="SSF53623">
    <property type="entry name" value="MurD-like peptide ligases, catalytic domain"/>
    <property type="match status" value="1"/>
</dbReference>
<dbReference type="InterPro" id="IPR005863">
    <property type="entry name" value="UDP-N-AcMur_synth"/>
</dbReference>
<keyword evidence="1 10" id="KW-0963">Cytoplasm</keyword>
<comment type="similarity">
    <text evidence="10">Belongs to the MurCDEF family. MurF subfamily.</text>
</comment>
<dbReference type="InterPro" id="IPR036615">
    <property type="entry name" value="Mur_ligase_C_dom_sf"/>
</dbReference>
<proteinExistence type="inferred from homology"/>
<evidence type="ECO:0000256" key="5">
    <source>
        <dbReference type="ARBA" id="ARBA00022840"/>
    </source>
</evidence>
<evidence type="ECO:0000256" key="4">
    <source>
        <dbReference type="ARBA" id="ARBA00022741"/>
    </source>
</evidence>
<dbReference type="InterPro" id="IPR036565">
    <property type="entry name" value="Mur-like_cat_sf"/>
</dbReference>
<comment type="pathway">
    <text evidence="10 11">Cell wall biogenesis; peptidoglycan biosynthesis.</text>
</comment>
<dbReference type="GO" id="GO:0071555">
    <property type="term" value="P:cell wall organization"/>
    <property type="evidence" value="ECO:0007669"/>
    <property type="project" value="UniProtKB-KW"/>
</dbReference>
<dbReference type="NCBIfam" id="TIGR01143">
    <property type="entry name" value="murF"/>
    <property type="match status" value="1"/>
</dbReference>
<dbReference type="Pfam" id="PF01225">
    <property type="entry name" value="Mur_ligase"/>
    <property type="match status" value="1"/>
</dbReference>
<dbReference type="GO" id="GO:0047480">
    <property type="term" value="F:UDP-N-acetylmuramoyl-tripeptide-D-alanyl-D-alanine ligase activity"/>
    <property type="evidence" value="ECO:0007669"/>
    <property type="project" value="UniProtKB-UniRule"/>
</dbReference>
<dbReference type="Gene3D" id="3.90.190.20">
    <property type="entry name" value="Mur ligase, C-terminal domain"/>
    <property type="match status" value="1"/>
</dbReference>
<comment type="subcellular location">
    <subcellularLocation>
        <location evidence="10 11">Cytoplasm</location>
    </subcellularLocation>
</comment>
<dbReference type="Pfam" id="PF08245">
    <property type="entry name" value="Mur_ligase_M"/>
    <property type="match status" value="1"/>
</dbReference>
<comment type="catalytic activity">
    <reaction evidence="10 11">
        <text>D-alanyl-D-alanine + UDP-N-acetyl-alpha-D-muramoyl-L-alanyl-gamma-D-glutamyl-meso-2,6-diaminopimelate + ATP = UDP-N-acetyl-alpha-D-muramoyl-L-alanyl-gamma-D-glutamyl-meso-2,6-diaminopimeloyl-D-alanyl-D-alanine + ADP + phosphate + H(+)</text>
        <dbReference type="Rhea" id="RHEA:28374"/>
        <dbReference type="ChEBI" id="CHEBI:15378"/>
        <dbReference type="ChEBI" id="CHEBI:30616"/>
        <dbReference type="ChEBI" id="CHEBI:43474"/>
        <dbReference type="ChEBI" id="CHEBI:57822"/>
        <dbReference type="ChEBI" id="CHEBI:61386"/>
        <dbReference type="ChEBI" id="CHEBI:83905"/>
        <dbReference type="ChEBI" id="CHEBI:456216"/>
        <dbReference type="EC" id="6.3.2.10"/>
    </reaction>
</comment>
<dbReference type="InterPro" id="IPR013221">
    <property type="entry name" value="Mur_ligase_cen"/>
</dbReference>
<evidence type="ECO:0000259" key="14">
    <source>
        <dbReference type="Pfam" id="PF08245"/>
    </source>
</evidence>
<dbReference type="InterPro" id="IPR000713">
    <property type="entry name" value="Mur_ligase_N"/>
</dbReference>
<dbReference type="Gene3D" id="3.40.1390.10">
    <property type="entry name" value="MurE/MurF, N-terminal domain"/>
    <property type="match status" value="1"/>
</dbReference>
<dbReference type="InterPro" id="IPR004101">
    <property type="entry name" value="Mur_ligase_C"/>
</dbReference>
<keyword evidence="9 10" id="KW-0961">Cell wall biogenesis/degradation</keyword>
<evidence type="ECO:0000313" key="16">
    <source>
        <dbReference type="Proteomes" id="UP000196475"/>
    </source>
</evidence>
<comment type="function">
    <text evidence="10 11">Involved in cell wall formation. Catalyzes the final step in the synthesis of UDP-N-acetylmuramoyl-pentapeptide, the precursor of murein.</text>
</comment>
<dbReference type="InterPro" id="IPR051046">
    <property type="entry name" value="MurCDEF_CellWall_CoF430Synth"/>
</dbReference>
<keyword evidence="5 10" id="KW-0067">ATP-binding</keyword>